<organism evidence="7 8">
    <name type="scientific">Candidatus Frankia alpina</name>
    <dbReference type="NCBI Taxonomy" id="2699483"/>
    <lineage>
        <taxon>Bacteria</taxon>
        <taxon>Bacillati</taxon>
        <taxon>Actinomycetota</taxon>
        <taxon>Actinomycetes</taxon>
        <taxon>Frankiales</taxon>
        <taxon>Frankiaceae</taxon>
        <taxon>Frankia</taxon>
    </lineage>
</organism>
<dbReference type="AlphaFoldDB" id="A0A4S5ESW4"/>
<dbReference type="InterPro" id="IPR050109">
    <property type="entry name" value="HTH-type_TetR-like_transc_reg"/>
</dbReference>
<dbReference type="EMBL" id="SSXH01000069">
    <property type="protein sequence ID" value="THJ75531.1"/>
    <property type="molecule type" value="Genomic_DNA"/>
</dbReference>
<sequence length="221" mass="23000">MARRRGGTQPAPLTQRDVLDAALRVVERGGLDRLTVRAVADELGVTPPAVHYHLRGGEDLADRVVEAVAADIRIEIDPAAPWVDQYVGLVTAMDEAFRRYPGTGMRALTASRPSAAAGRLTGTALSILGGAGLPEPAAVELFTATYLLFTGWLAARGLTAAGGTHPSLAAAGMTGPGLDDLSTLERALRRVLATVPAAPPVADRIDPAGQARPALTEESRT</sequence>
<evidence type="ECO:0000259" key="6">
    <source>
        <dbReference type="PROSITE" id="PS50977"/>
    </source>
</evidence>
<evidence type="ECO:0000256" key="5">
    <source>
        <dbReference type="SAM" id="MobiDB-lite"/>
    </source>
</evidence>
<evidence type="ECO:0000256" key="1">
    <source>
        <dbReference type="ARBA" id="ARBA00023015"/>
    </source>
</evidence>
<keyword evidence="1" id="KW-0805">Transcription regulation</keyword>
<dbReference type="PANTHER" id="PTHR30055">
    <property type="entry name" value="HTH-TYPE TRANSCRIPTIONAL REGULATOR RUTR"/>
    <property type="match status" value="1"/>
</dbReference>
<proteinExistence type="predicted"/>
<accession>A0A4S5ESW4</accession>
<dbReference type="OrthoDB" id="329481at2"/>
<dbReference type="SUPFAM" id="SSF46689">
    <property type="entry name" value="Homeodomain-like"/>
    <property type="match status" value="1"/>
</dbReference>
<keyword evidence="8" id="KW-1185">Reference proteome</keyword>
<comment type="caution">
    <text evidence="7">The sequence shown here is derived from an EMBL/GenBank/DDBJ whole genome shotgun (WGS) entry which is preliminary data.</text>
</comment>
<dbReference type="GO" id="GO:0003700">
    <property type="term" value="F:DNA-binding transcription factor activity"/>
    <property type="evidence" value="ECO:0007669"/>
    <property type="project" value="TreeGrafter"/>
</dbReference>
<keyword evidence="2 4" id="KW-0238">DNA-binding</keyword>
<evidence type="ECO:0000313" key="8">
    <source>
        <dbReference type="Proteomes" id="UP000305282"/>
    </source>
</evidence>
<dbReference type="InterPro" id="IPR036271">
    <property type="entry name" value="Tet_transcr_reg_TetR-rel_C_sf"/>
</dbReference>
<dbReference type="Proteomes" id="UP000305282">
    <property type="component" value="Unassembled WGS sequence"/>
</dbReference>
<evidence type="ECO:0000313" key="7">
    <source>
        <dbReference type="EMBL" id="THJ75531.1"/>
    </source>
</evidence>
<evidence type="ECO:0000256" key="2">
    <source>
        <dbReference type="ARBA" id="ARBA00023125"/>
    </source>
</evidence>
<evidence type="ECO:0000256" key="4">
    <source>
        <dbReference type="PROSITE-ProRule" id="PRU00335"/>
    </source>
</evidence>
<dbReference type="InterPro" id="IPR009057">
    <property type="entry name" value="Homeodomain-like_sf"/>
</dbReference>
<dbReference type="InterPro" id="IPR001647">
    <property type="entry name" value="HTH_TetR"/>
</dbReference>
<feature type="DNA-binding region" description="H-T-H motif" evidence="4">
    <location>
        <begin position="35"/>
        <end position="54"/>
    </location>
</feature>
<dbReference type="Gene3D" id="1.10.357.10">
    <property type="entry name" value="Tetracycline Repressor, domain 2"/>
    <property type="match status" value="1"/>
</dbReference>
<reference evidence="7 8" key="1">
    <citation type="submission" date="2019-04" db="EMBL/GenBank/DDBJ databases">
        <title>Draft genome sequences for three unisolated Alnus-infective Frankia Sp+ strains, AgTrS, AiOr and AvVan, the first sequenced Frankia strains able to sporulate in-planta.</title>
        <authorList>
            <person name="Bethencourt L."/>
            <person name="Vautrin F."/>
            <person name="Taib N."/>
            <person name="Dubost A."/>
            <person name="Castro-Garcia L."/>
            <person name="Imbaud O."/>
            <person name="Abrouk D."/>
            <person name="Fournier P."/>
            <person name="Briolay J."/>
            <person name="Nguyen A."/>
            <person name="Normand P."/>
            <person name="Fernandez M.P."/>
            <person name="Brochier-Armanet C."/>
            <person name="Herrera-Belaroussi A."/>
        </authorList>
    </citation>
    <scope>NUCLEOTIDE SEQUENCE [LARGE SCALE GENOMIC DNA]</scope>
    <source>
        <strain evidence="7 8">AvVan</strain>
    </source>
</reference>
<gene>
    <name evidence="7" type="ORF">E7Y31_04940</name>
</gene>
<feature type="domain" description="HTH tetR-type" evidence="6">
    <location>
        <begin position="12"/>
        <end position="72"/>
    </location>
</feature>
<evidence type="ECO:0000256" key="3">
    <source>
        <dbReference type="ARBA" id="ARBA00023163"/>
    </source>
</evidence>
<protein>
    <submittedName>
        <fullName evidence="7">TetR family transcriptional regulator</fullName>
    </submittedName>
</protein>
<dbReference type="SUPFAM" id="SSF48498">
    <property type="entry name" value="Tetracyclin repressor-like, C-terminal domain"/>
    <property type="match status" value="1"/>
</dbReference>
<name>A0A4S5ESW4_9ACTN</name>
<dbReference type="PANTHER" id="PTHR30055:SF151">
    <property type="entry name" value="TRANSCRIPTIONAL REGULATORY PROTEIN"/>
    <property type="match status" value="1"/>
</dbReference>
<dbReference type="Pfam" id="PF00440">
    <property type="entry name" value="TetR_N"/>
    <property type="match status" value="1"/>
</dbReference>
<dbReference type="RefSeq" id="WP_136447132.1">
    <property type="nucleotide sequence ID" value="NZ_SSXH01000069.1"/>
</dbReference>
<feature type="region of interest" description="Disordered" evidence="5">
    <location>
        <begin position="202"/>
        <end position="221"/>
    </location>
</feature>
<dbReference type="PROSITE" id="PS50977">
    <property type="entry name" value="HTH_TETR_2"/>
    <property type="match status" value="1"/>
</dbReference>
<keyword evidence="3" id="KW-0804">Transcription</keyword>
<dbReference type="GO" id="GO:0000976">
    <property type="term" value="F:transcription cis-regulatory region binding"/>
    <property type="evidence" value="ECO:0007669"/>
    <property type="project" value="TreeGrafter"/>
</dbReference>